<dbReference type="EMBL" id="JAVRJZ010000019">
    <property type="protein sequence ID" value="KAK2707754.1"/>
    <property type="molecule type" value="Genomic_DNA"/>
</dbReference>
<evidence type="ECO:0000256" key="4">
    <source>
        <dbReference type="RuleBase" id="RU004262"/>
    </source>
</evidence>
<dbReference type="PANTHER" id="PTHR11610:SF173">
    <property type="entry name" value="LIPASE DOMAIN-CONTAINING PROTEIN-RELATED"/>
    <property type="match status" value="1"/>
</dbReference>
<dbReference type="InterPro" id="IPR033906">
    <property type="entry name" value="Lipase_N"/>
</dbReference>
<dbReference type="InterPro" id="IPR013818">
    <property type="entry name" value="Lipase"/>
</dbReference>
<feature type="non-terminal residue" evidence="6">
    <location>
        <position position="325"/>
    </location>
</feature>
<dbReference type="Proteomes" id="UP001187531">
    <property type="component" value="Unassembled WGS sequence"/>
</dbReference>
<name>A0AA88HIP2_ARTSF</name>
<comment type="subcellular location">
    <subcellularLocation>
        <location evidence="1">Secreted</location>
    </subcellularLocation>
</comment>
<dbReference type="Gene3D" id="3.40.50.1820">
    <property type="entry name" value="alpha/beta hydrolase"/>
    <property type="match status" value="1"/>
</dbReference>
<evidence type="ECO:0000256" key="1">
    <source>
        <dbReference type="ARBA" id="ARBA00004613"/>
    </source>
</evidence>
<dbReference type="PRINTS" id="PR00821">
    <property type="entry name" value="TAGLIPASE"/>
</dbReference>
<evidence type="ECO:0000313" key="7">
    <source>
        <dbReference type="Proteomes" id="UP001187531"/>
    </source>
</evidence>
<protein>
    <recommendedName>
        <fullName evidence="5">Lipase domain-containing protein</fullName>
    </recommendedName>
</protein>
<comment type="similarity">
    <text evidence="2 4">Belongs to the AB hydrolase superfamily. Lipase family.</text>
</comment>
<gene>
    <name evidence="6" type="ORF">QYM36_015453</name>
</gene>
<proteinExistence type="inferred from homology"/>
<evidence type="ECO:0000256" key="3">
    <source>
        <dbReference type="ARBA" id="ARBA00022525"/>
    </source>
</evidence>
<dbReference type="GO" id="GO:0016298">
    <property type="term" value="F:lipase activity"/>
    <property type="evidence" value="ECO:0007669"/>
    <property type="project" value="InterPro"/>
</dbReference>
<dbReference type="PANTHER" id="PTHR11610">
    <property type="entry name" value="LIPASE"/>
    <property type="match status" value="1"/>
</dbReference>
<dbReference type="GO" id="GO:0017171">
    <property type="term" value="F:serine hydrolase activity"/>
    <property type="evidence" value="ECO:0007669"/>
    <property type="project" value="TreeGrafter"/>
</dbReference>
<comment type="caution">
    <text evidence="6">The sequence shown here is derived from an EMBL/GenBank/DDBJ whole genome shotgun (WGS) entry which is preliminary data.</text>
</comment>
<keyword evidence="7" id="KW-1185">Reference proteome</keyword>
<accession>A0AA88HIP2</accession>
<evidence type="ECO:0000259" key="5">
    <source>
        <dbReference type="Pfam" id="PF00151"/>
    </source>
</evidence>
<dbReference type="SUPFAM" id="SSF53474">
    <property type="entry name" value="alpha/beta-Hydrolases"/>
    <property type="match status" value="1"/>
</dbReference>
<dbReference type="GO" id="GO:0016042">
    <property type="term" value="P:lipid catabolic process"/>
    <property type="evidence" value="ECO:0007669"/>
    <property type="project" value="TreeGrafter"/>
</dbReference>
<feature type="domain" description="Lipase" evidence="5">
    <location>
        <begin position="71"/>
        <end position="310"/>
    </location>
</feature>
<dbReference type="Pfam" id="PF00151">
    <property type="entry name" value="Lipase"/>
    <property type="match status" value="1"/>
</dbReference>
<evidence type="ECO:0000313" key="6">
    <source>
        <dbReference type="EMBL" id="KAK2707754.1"/>
    </source>
</evidence>
<evidence type="ECO:0000256" key="2">
    <source>
        <dbReference type="ARBA" id="ARBA00010701"/>
    </source>
</evidence>
<organism evidence="6 7">
    <name type="scientific">Artemia franciscana</name>
    <name type="common">Brine shrimp</name>
    <name type="synonym">Artemia sanfranciscana</name>
    <dbReference type="NCBI Taxonomy" id="6661"/>
    <lineage>
        <taxon>Eukaryota</taxon>
        <taxon>Metazoa</taxon>
        <taxon>Ecdysozoa</taxon>
        <taxon>Arthropoda</taxon>
        <taxon>Crustacea</taxon>
        <taxon>Branchiopoda</taxon>
        <taxon>Anostraca</taxon>
        <taxon>Artemiidae</taxon>
        <taxon>Artemia</taxon>
    </lineage>
</organism>
<keyword evidence="3" id="KW-0964">Secreted</keyword>
<dbReference type="AlphaFoldDB" id="A0AA88HIP2"/>
<dbReference type="CDD" id="cd00707">
    <property type="entry name" value="Pancreat_lipase_like"/>
    <property type="match status" value="1"/>
</dbReference>
<sequence length="325" mass="36222">MFLPASRTDFFLLISSLLLPVGDGTILKYWFKTRSIRVAQQLFVSKIAFLSSQFEAKEKSAERFIDIFDPRDVFFFLYTRENKDVPEGLVISNSRLLKNSNYLDPKKETKIFIHGYVDSPNKPLFLAIKDAYLRAGDYNVILVDWSINAGVINYLRAAIKSKLVGQLVGRFVDLTKLQKVHIIGHSLGAHAAGFAGKTSKRTINRITGLDPAGPAFHHTRNMPEKRLDKNDAQFTDVIYTNAGKEDGLYFGLDFSVGHANFYVNGGGSQPECRFIINLIGLMEAVCSHSAAVIHFMNSIGPNKFIATSCRKPSSRTELMGENASA</sequence>
<reference evidence="6" key="1">
    <citation type="submission" date="2023-07" db="EMBL/GenBank/DDBJ databases">
        <title>Chromosome-level genome assembly of Artemia franciscana.</title>
        <authorList>
            <person name="Jo E."/>
        </authorList>
    </citation>
    <scope>NUCLEOTIDE SEQUENCE</scope>
    <source>
        <tissue evidence="6">Whole body</tissue>
    </source>
</reference>
<dbReference type="InterPro" id="IPR029058">
    <property type="entry name" value="AB_hydrolase_fold"/>
</dbReference>
<dbReference type="GO" id="GO:0005615">
    <property type="term" value="C:extracellular space"/>
    <property type="evidence" value="ECO:0007669"/>
    <property type="project" value="TreeGrafter"/>
</dbReference>
<dbReference type="InterPro" id="IPR000734">
    <property type="entry name" value="TAG_lipase"/>
</dbReference>